<evidence type="ECO:0000256" key="3">
    <source>
        <dbReference type="PROSITE-ProRule" id="PRU01379"/>
    </source>
</evidence>
<accession>A0A1I5AW13</accession>
<evidence type="ECO:0000259" key="6">
    <source>
        <dbReference type="PROSITE" id="PS52035"/>
    </source>
</evidence>
<dbReference type="GO" id="GO:0008270">
    <property type="term" value="F:zinc ion binding"/>
    <property type="evidence" value="ECO:0007669"/>
    <property type="project" value="InterPro"/>
</dbReference>
<evidence type="ECO:0000256" key="5">
    <source>
        <dbReference type="SAM" id="SignalP"/>
    </source>
</evidence>
<keyword evidence="8" id="KW-1185">Reference proteome</keyword>
<dbReference type="SMART" id="SM00631">
    <property type="entry name" value="Zn_pept"/>
    <property type="match status" value="1"/>
</dbReference>
<evidence type="ECO:0000313" key="7">
    <source>
        <dbReference type="EMBL" id="SFN66637.1"/>
    </source>
</evidence>
<evidence type="ECO:0000256" key="1">
    <source>
        <dbReference type="ARBA" id="ARBA00001947"/>
    </source>
</evidence>
<feature type="chain" id="PRO_5011728040" evidence="5">
    <location>
        <begin position="21"/>
        <end position="815"/>
    </location>
</feature>
<dbReference type="Gene3D" id="3.40.630.10">
    <property type="entry name" value="Zn peptidases"/>
    <property type="match status" value="1"/>
</dbReference>
<dbReference type="Gene3D" id="2.60.120.260">
    <property type="entry name" value="Galactose-binding domain-like"/>
    <property type="match status" value="1"/>
</dbReference>
<evidence type="ECO:0000313" key="8">
    <source>
        <dbReference type="Proteomes" id="UP000198575"/>
    </source>
</evidence>
<protein>
    <submittedName>
        <fullName evidence="7">Immune inhibitor A peptidase M6</fullName>
    </submittedName>
</protein>
<dbReference type="GO" id="GO:0005615">
    <property type="term" value="C:extracellular space"/>
    <property type="evidence" value="ECO:0007669"/>
    <property type="project" value="TreeGrafter"/>
</dbReference>
<keyword evidence="5" id="KW-0732">Signal</keyword>
<dbReference type="PROSITE" id="PS52035">
    <property type="entry name" value="PEPTIDASE_M14"/>
    <property type="match status" value="1"/>
</dbReference>
<evidence type="ECO:0000256" key="4">
    <source>
        <dbReference type="SAM" id="MobiDB-lite"/>
    </source>
</evidence>
<comment type="cofactor">
    <cofactor evidence="1">
        <name>Zn(2+)</name>
        <dbReference type="ChEBI" id="CHEBI:29105"/>
    </cofactor>
</comment>
<comment type="similarity">
    <text evidence="2 3">Belongs to the peptidase M14 family.</text>
</comment>
<feature type="signal peptide" evidence="5">
    <location>
        <begin position="1"/>
        <end position="20"/>
    </location>
</feature>
<dbReference type="SUPFAM" id="SSF53187">
    <property type="entry name" value="Zn-dependent exopeptidases"/>
    <property type="match status" value="1"/>
</dbReference>
<organism evidence="7 8">
    <name type="scientific">Dokdonella immobilis</name>
    <dbReference type="NCBI Taxonomy" id="578942"/>
    <lineage>
        <taxon>Bacteria</taxon>
        <taxon>Pseudomonadati</taxon>
        <taxon>Pseudomonadota</taxon>
        <taxon>Gammaproteobacteria</taxon>
        <taxon>Lysobacterales</taxon>
        <taxon>Rhodanobacteraceae</taxon>
        <taxon>Dokdonella</taxon>
    </lineage>
</organism>
<evidence type="ECO:0000256" key="2">
    <source>
        <dbReference type="ARBA" id="ARBA00005988"/>
    </source>
</evidence>
<feature type="domain" description="Peptidase M14" evidence="6">
    <location>
        <begin position="102"/>
        <end position="437"/>
    </location>
</feature>
<dbReference type="GO" id="GO:0004181">
    <property type="term" value="F:metallocarboxypeptidase activity"/>
    <property type="evidence" value="ECO:0007669"/>
    <property type="project" value="InterPro"/>
</dbReference>
<sequence length="815" mass="86763">MRAFLIAIAMLCAAGVTARADDWAIDADWQSPADLARLAPHFQHLKIDRKLHAVALVADDAQLAMLDGMGVRYKIDVAGTANLRTFYSEAFNRDRSIPGYACYRTVEETYATMDQLAAAHPSLAQVIDIGPTWQRTQNASTGYQMRVMRIGNTATDATIPDKPNMVVFSSIHAREYAPAEVNTHFAEWLLDNYGSDPEATWLVDHENFHLILQANPDGRKKAEGGQSWRKNTDTANASCGSSSGVDLNRNFPFHWRIVPGDGGSSSSICNETFRGPVSLSEPETANLVAYVAGTCGNDGVCTGGILPDLRAGPLHPANVSGDGGAAAPTSYPGMFLDMHSYAALVLWPWGDTPNAAPNGPALRTFGKRLAWFNQYSPEQSDTLYPTDGATDDNFYGSLGVPAFTFELDQSFFEPCAPLLNKTIPDNLMALRYAARSLHAPYLLPGGPDITSMSASPDLVAAGTAVTVNARIDDSRFNQENSTESVHNIASAAAYMDGLPWEGALAVGALTADDGAFNSPTENASASISTTGLGSGMHLLFVQGTDASAQAGSPNAVFVEVAQPSEIASLAGTISALADGAPLAATLHVTNPVSGESRTASSSAIDGGYLRPMHAGLVNIHVDAPDGYLAEDISGVDLTAGATQTRDIALFSACSILDDDVEAGNSGWTAQTPWARINNVAGNSTYVWGMTSYPDNLNASLSRTLDLSGYSGSTLRFDDRCDTESGYDFGNVEISVNGGSNWTLLYQCSGRSTWQSNRIALPASTDNVADLRLRFRLSSDFSQTRSGWALDNIVVESGGAQCRADQLDRIFADGFE</sequence>
<dbReference type="Pfam" id="PF00246">
    <property type="entry name" value="Peptidase_M14"/>
    <property type="match status" value="2"/>
</dbReference>
<dbReference type="STRING" id="578942.SAMN05216289_14414"/>
<proteinExistence type="inferred from homology"/>
<dbReference type="Proteomes" id="UP000198575">
    <property type="component" value="Unassembled WGS sequence"/>
</dbReference>
<gene>
    <name evidence="7" type="ORF">SAMN05216289_14414</name>
</gene>
<dbReference type="PRINTS" id="PR00765">
    <property type="entry name" value="CRBOXYPTASEA"/>
</dbReference>
<dbReference type="InterPro" id="IPR000834">
    <property type="entry name" value="Peptidase_M14"/>
</dbReference>
<reference evidence="7 8" key="1">
    <citation type="submission" date="2016-10" db="EMBL/GenBank/DDBJ databases">
        <authorList>
            <person name="de Groot N.N."/>
        </authorList>
    </citation>
    <scope>NUCLEOTIDE SEQUENCE [LARGE SCALE GENOMIC DNA]</scope>
    <source>
        <strain evidence="7 8">CGMCC 1.7659</strain>
    </source>
</reference>
<dbReference type="AlphaFoldDB" id="A0A1I5AW13"/>
<dbReference type="Pfam" id="PF20773">
    <property type="entry name" value="InhA-like_MAM"/>
    <property type="match status" value="1"/>
</dbReference>
<feature type="active site" description="Proton donor/acceptor" evidence="3">
    <location>
        <position position="406"/>
    </location>
</feature>
<dbReference type="EMBL" id="FOVF01000044">
    <property type="protein sequence ID" value="SFN66637.1"/>
    <property type="molecule type" value="Genomic_DNA"/>
</dbReference>
<dbReference type="OrthoDB" id="9811296at2"/>
<dbReference type="PANTHER" id="PTHR11705">
    <property type="entry name" value="PROTEASE FAMILY M14 CARBOXYPEPTIDASE A,B"/>
    <property type="match status" value="1"/>
</dbReference>
<feature type="region of interest" description="Disordered" evidence="4">
    <location>
        <begin position="218"/>
        <end position="241"/>
    </location>
</feature>
<dbReference type="GO" id="GO:0006508">
    <property type="term" value="P:proteolysis"/>
    <property type="evidence" value="ECO:0007669"/>
    <property type="project" value="InterPro"/>
</dbReference>
<dbReference type="RefSeq" id="WP_092410788.1">
    <property type="nucleotide sequence ID" value="NZ_FOVF01000044.1"/>
</dbReference>
<dbReference type="PANTHER" id="PTHR11705:SF119">
    <property type="entry name" value="OS02G0119300 PROTEIN"/>
    <property type="match status" value="1"/>
</dbReference>
<name>A0A1I5AW13_9GAMM</name>